<evidence type="ECO:0000256" key="4">
    <source>
        <dbReference type="ARBA" id="ARBA00022692"/>
    </source>
</evidence>
<keyword evidence="3 9" id="KW-0813">Transport</keyword>
<accession>F2TZR3</accession>
<gene>
    <name evidence="11" type="ORF">PTSG_02054</name>
</gene>
<keyword evidence="4 8" id="KW-0812">Transmembrane</keyword>
<reference evidence="11" key="1">
    <citation type="submission" date="2009-08" db="EMBL/GenBank/DDBJ databases">
        <title>Annotation of Salpingoeca rosetta.</title>
        <authorList>
            <consortium name="The Broad Institute Genome Sequencing Platform"/>
            <person name="Russ C."/>
            <person name="Cuomo C."/>
            <person name="Burger G."/>
            <person name="Gray M.W."/>
            <person name="Holland P.W.H."/>
            <person name="King N."/>
            <person name="Lang F.B.F."/>
            <person name="Roger A.J."/>
            <person name="Ruiz-Trillo I."/>
            <person name="Young S.K."/>
            <person name="Zeng Q."/>
            <person name="Gargeya S."/>
            <person name="Alvarado L."/>
            <person name="Berlin A."/>
            <person name="Chapman S.B."/>
            <person name="Chen Z."/>
            <person name="Freedman E."/>
            <person name="Gellesch M."/>
            <person name="Goldberg J."/>
            <person name="Griggs A."/>
            <person name="Gujja S."/>
            <person name="Heilman E."/>
            <person name="Heiman D."/>
            <person name="Howarth C."/>
            <person name="Mehta T."/>
            <person name="Neiman D."/>
            <person name="Pearson M."/>
            <person name="Roberts A."/>
            <person name="Saif S."/>
            <person name="Shea T."/>
            <person name="Shenoy N."/>
            <person name="Sisk P."/>
            <person name="Stolte C."/>
            <person name="Sykes S."/>
            <person name="White J."/>
            <person name="Yandava C."/>
            <person name="Haas B."/>
            <person name="Nusbaum C."/>
            <person name="Birren B."/>
        </authorList>
    </citation>
    <scope>NUCLEOTIDE SEQUENCE [LARGE SCALE GENOMIC DNA]</scope>
    <source>
        <strain evidence="11">ATCC 50818</strain>
    </source>
</reference>
<dbReference type="EMBL" id="GL832957">
    <property type="protein sequence ID" value="EGD79087.1"/>
    <property type="molecule type" value="Genomic_DNA"/>
</dbReference>
<dbReference type="PANTHER" id="PTHR45667">
    <property type="entry name" value="S-ADENOSYLMETHIONINE MITOCHONDRIAL CARRIER PROTEIN"/>
    <property type="match status" value="1"/>
</dbReference>
<comment type="subcellular location">
    <subcellularLocation>
        <location evidence="1">Membrane</location>
        <topology evidence="1">Multi-pass membrane protein</topology>
    </subcellularLocation>
</comment>
<dbReference type="GeneID" id="16078638"/>
<evidence type="ECO:0000256" key="3">
    <source>
        <dbReference type="ARBA" id="ARBA00022448"/>
    </source>
</evidence>
<evidence type="ECO:0000256" key="1">
    <source>
        <dbReference type="ARBA" id="ARBA00004141"/>
    </source>
</evidence>
<dbReference type="FunCoup" id="F2TZR3">
    <property type="interactions" value="996"/>
</dbReference>
<feature type="repeat" description="Solcar" evidence="8">
    <location>
        <begin position="196"/>
        <end position="279"/>
    </location>
</feature>
<evidence type="ECO:0000256" key="10">
    <source>
        <dbReference type="SAM" id="Phobius"/>
    </source>
</evidence>
<keyword evidence="6 10" id="KW-1133">Transmembrane helix</keyword>
<dbReference type="GO" id="GO:0016020">
    <property type="term" value="C:membrane"/>
    <property type="evidence" value="ECO:0007669"/>
    <property type="project" value="UniProtKB-SubCell"/>
</dbReference>
<comment type="similarity">
    <text evidence="2 9">Belongs to the mitochondrial carrier (TC 2.A.29) family.</text>
</comment>
<keyword evidence="7 8" id="KW-0472">Membrane</keyword>
<dbReference type="InterPro" id="IPR023395">
    <property type="entry name" value="MCP_dom_sf"/>
</dbReference>
<dbReference type="RefSeq" id="XP_004998043.1">
    <property type="nucleotide sequence ID" value="XM_004997986.1"/>
</dbReference>
<evidence type="ECO:0008006" key="13">
    <source>
        <dbReference type="Google" id="ProtNLM"/>
    </source>
</evidence>
<evidence type="ECO:0000313" key="11">
    <source>
        <dbReference type="EMBL" id="EGD79087.1"/>
    </source>
</evidence>
<evidence type="ECO:0000256" key="8">
    <source>
        <dbReference type="PROSITE-ProRule" id="PRU00282"/>
    </source>
</evidence>
<protein>
    <recommendedName>
        <fullName evidence="13">S-adenosylmethionine mitochondrial carrier protein</fullName>
    </recommendedName>
</protein>
<dbReference type="OMA" id="IGPRTMW"/>
<evidence type="ECO:0000256" key="7">
    <source>
        <dbReference type="ARBA" id="ARBA00023136"/>
    </source>
</evidence>
<sequence length="288" mass="30722">MGEDASAASGTGGLERTRLAYTLAGAFGGCVAGPAVDIVLYPIDTVKTRLQSAQGFFKAGGFKGVYRGLSSAALGSAPAAACFFASYEGTKAIMAGFVPDDYAVVREMTAGSVAEMTTAVVRMPFEVVKQQLQAHVHPTTSACVSHILKTKGLPGFWEGYVSLVMREIPFSFIQFPLYESLKRGVARLEKVEVKDLPAWQGSVCGSIAGGISAAVTTPLDVVKTRIILQQNTDNVPRALVHIYQREGIKALFAGVLPRTAFIALGGAIFFGAFEKARKVYWTLHDKFA</sequence>
<evidence type="ECO:0000256" key="2">
    <source>
        <dbReference type="ARBA" id="ARBA00006375"/>
    </source>
</evidence>
<evidence type="ECO:0000313" key="12">
    <source>
        <dbReference type="Proteomes" id="UP000007799"/>
    </source>
</evidence>
<feature type="repeat" description="Solcar" evidence="8">
    <location>
        <begin position="20"/>
        <end position="93"/>
    </location>
</feature>
<evidence type="ECO:0000256" key="5">
    <source>
        <dbReference type="ARBA" id="ARBA00022737"/>
    </source>
</evidence>
<dbReference type="Gene3D" id="1.50.40.10">
    <property type="entry name" value="Mitochondrial carrier domain"/>
    <property type="match status" value="2"/>
</dbReference>
<keyword evidence="5" id="KW-0677">Repeat</keyword>
<dbReference type="KEGG" id="sre:PTSG_02054"/>
<dbReference type="Pfam" id="PF00153">
    <property type="entry name" value="Mito_carr"/>
    <property type="match status" value="3"/>
</dbReference>
<dbReference type="STRING" id="946362.F2TZR3"/>
<dbReference type="InterPro" id="IPR018108">
    <property type="entry name" value="MCP_transmembrane"/>
</dbReference>
<dbReference type="PROSITE" id="PS50920">
    <property type="entry name" value="SOLCAR"/>
    <property type="match status" value="3"/>
</dbReference>
<dbReference type="OrthoDB" id="276989at2759"/>
<dbReference type="Proteomes" id="UP000007799">
    <property type="component" value="Unassembled WGS sequence"/>
</dbReference>
<feature type="repeat" description="Solcar" evidence="8">
    <location>
        <begin position="102"/>
        <end position="184"/>
    </location>
</feature>
<dbReference type="SUPFAM" id="SSF103506">
    <property type="entry name" value="Mitochondrial carrier"/>
    <property type="match status" value="1"/>
</dbReference>
<organism evidence="12">
    <name type="scientific">Salpingoeca rosetta (strain ATCC 50818 / BSB-021)</name>
    <dbReference type="NCBI Taxonomy" id="946362"/>
    <lineage>
        <taxon>Eukaryota</taxon>
        <taxon>Choanoflagellata</taxon>
        <taxon>Craspedida</taxon>
        <taxon>Salpingoecidae</taxon>
        <taxon>Salpingoeca</taxon>
    </lineage>
</organism>
<evidence type="ECO:0000256" key="9">
    <source>
        <dbReference type="RuleBase" id="RU000488"/>
    </source>
</evidence>
<dbReference type="AlphaFoldDB" id="F2TZR3"/>
<feature type="transmembrane region" description="Helical" evidence="10">
    <location>
        <begin position="250"/>
        <end position="273"/>
    </location>
</feature>
<name>F2TZR3_SALR5</name>
<proteinExistence type="inferred from homology"/>
<evidence type="ECO:0000256" key="6">
    <source>
        <dbReference type="ARBA" id="ARBA00022989"/>
    </source>
</evidence>
<dbReference type="InParanoid" id="F2TZR3"/>
<keyword evidence="12" id="KW-1185">Reference proteome</keyword>
<dbReference type="eggNOG" id="KOG0768">
    <property type="taxonomic scope" value="Eukaryota"/>
</dbReference>